<comment type="caution">
    <text evidence="1">The sequence shown here is derived from an EMBL/GenBank/DDBJ whole genome shotgun (WGS) entry which is preliminary data.</text>
</comment>
<organism evidence="1 2">
    <name type="scientific">Sphingomonas hankookensis</name>
    <dbReference type="NCBI Taxonomy" id="563996"/>
    <lineage>
        <taxon>Bacteria</taxon>
        <taxon>Pseudomonadati</taxon>
        <taxon>Pseudomonadota</taxon>
        <taxon>Alphaproteobacteria</taxon>
        <taxon>Sphingomonadales</taxon>
        <taxon>Sphingomonadaceae</taxon>
        <taxon>Sphingomonas</taxon>
    </lineage>
</organism>
<evidence type="ECO:0000313" key="2">
    <source>
        <dbReference type="Proteomes" id="UP000076609"/>
    </source>
</evidence>
<reference evidence="2" key="1">
    <citation type="submission" date="2016-01" db="EMBL/GenBank/DDBJ databases">
        <title>Draft genome of Chromobacterium sp. F49.</title>
        <authorList>
            <person name="Hong K.W."/>
        </authorList>
    </citation>
    <scope>NUCLEOTIDE SEQUENCE [LARGE SCALE GENOMIC DNA]</scope>
    <source>
        <strain evidence="2">CN3</strain>
    </source>
</reference>
<evidence type="ECO:0000313" key="1">
    <source>
        <dbReference type="EMBL" id="KZE12303.1"/>
    </source>
</evidence>
<evidence type="ECO:0008006" key="3">
    <source>
        <dbReference type="Google" id="ProtNLM"/>
    </source>
</evidence>
<dbReference type="EMBL" id="LQQO01000028">
    <property type="protein sequence ID" value="KZE12303.1"/>
    <property type="molecule type" value="Genomic_DNA"/>
</dbReference>
<dbReference type="SUPFAM" id="SSF53756">
    <property type="entry name" value="UDP-Glycosyltransferase/glycogen phosphorylase"/>
    <property type="match status" value="1"/>
</dbReference>
<dbReference type="InterPro" id="IPR043148">
    <property type="entry name" value="TagF_C"/>
</dbReference>
<dbReference type="Gene3D" id="3.40.50.12580">
    <property type="match status" value="1"/>
</dbReference>
<gene>
    <name evidence="1" type="ORF">AVT10_16265</name>
</gene>
<keyword evidence="2" id="KW-1185">Reference proteome</keyword>
<dbReference type="Proteomes" id="UP000076609">
    <property type="component" value="Unassembled WGS sequence"/>
</dbReference>
<name>A0ABR5YB55_9SPHN</name>
<protein>
    <recommendedName>
        <fullName evidence="3">Glycosyl transferase</fullName>
    </recommendedName>
</protein>
<proteinExistence type="predicted"/>
<accession>A0ABR5YB55</accession>
<sequence length="384" mass="42554">MTRRRSIAFLFLGETLLIPHLYPIVEALAAADSTVAIDLWVSTSVHERLLRRWTALLDAPGIVIRRAPGFRRDDGDEVGRNPVLPSKLPMLFRLAPRLARTPVVVCAEQTSLWLPRLMPWRATRYVKTSHGVGSMSARDDPRRRAAFHTLVPSEQERETYLKRGIAPDRITATGYVKAAFTHHAPVRTLFAQDRPVLLYTPHWQAHRSSWPAWGREIVAMLVARTDWNVILAPHQRLIEQAPDLREVLAKVAGLTHVHCDLDSFAGVDGSYTAMADLYLGDTSSQLIEYLVRPRPAVLLDPAERDWRADPAFAMWHAGEVVRTLDDLPAAIDGARAAHPRFAPVQQAIAQAAAGDASGAGAARAAEVILAILNDAVPERGRPNR</sequence>